<proteinExistence type="predicted"/>
<dbReference type="AlphaFoldDB" id="A0AAD5R2U3"/>
<name>A0AAD5R2U3_PARTN</name>
<sequence>MNNASNFSRTGLMNHRCYTQRRFIHSQDNSKKRSHIEDNIASSFLQSRINVFFNDRTIADTPRRHRRAPHVPSISVFIIVIQNDSNHCSQTHLILQPLCQMG</sequence>
<gene>
    <name evidence="1" type="ORF">KIN20_029564</name>
</gene>
<keyword evidence="2" id="KW-1185">Reference proteome</keyword>
<evidence type="ECO:0000313" key="1">
    <source>
        <dbReference type="EMBL" id="KAJ1368439.1"/>
    </source>
</evidence>
<evidence type="ECO:0000313" key="2">
    <source>
        <dbReference type="Proteomes" id="UP001196413"/>
    </source>
</evidence>
<protein>
    <submittedName>
        <fullName evidence="1">Uncharacterized protein</fullName>
    </submittedName>
</protein>
<dbReference type="Proteomes" id="UP001196413">
    <property type="component" value="Unassembled WGS sequence"/>
</dbReference>
<comment type="caution">
    <text evidence="1">The sequence shown here is derived from an EMBL/GenBank/DDBJ whole genome shotgun (WGS) entry which is preliminary data.</text>
</comment>
<dbReference type="EMBL" id="JAHQIW010006188">
    <property type="protein sequence ID" value="KAJ1368439.1"/>
    <property type="molecule type" value="Genomic_DNA"/>
</dbReference>
<organism evidence="1 2">
    <name type="scientific">Parelaphostrongylus tenuis</name>
    <name type="common">Meningeal worm</name>
    <dbReference type="NCBI Taxonomy" id="148309"/>
    <lineage>
        <taxon>Eukaryota</taxon>
        <taxon>Metazoa</taxon>
        <taxon>Ecdysozoa</taxon>
        <taxon>Nematoda</taxon>
        <taxon>Chromadorea</taxon>
        <taxon>Rhabditida</taxon>
        <taxon>Rhabditina</taxon>
        <taxon>Rhabditomorpha</taxon>
        <taxon>Strongyloidea</taxon>
        <taxon>Metastrongylidae</taxon>
        <taxon>Parelaphostrongylus</taxon>
    </lineage>
</organism>
<accession>A0AAD5R2U3</accession>
<reference evidence="1" key="1">
    <citation type="submission" date="2021-06" db="EMBL/GenBank/DDBJ databases">
        <title>Parelaphostrongylus tenuis whole genome reference sequence.</title>
        <authorList>
            <person name="Garwood T.J."/>
            <person name="Larsen P.A."/>
            <person name="Fountain-Jones N.M."/>
            <person name="Garbe J.R."/>
            <person name="Macchietto M.G."/>
            <person name="Kania S.A."/>
            <person name="Gerhold R.W."/>
            <person name="Richards J.E."/>
            <person name="Wolf T.M."/>
        </authorList>
    </citation>
    <scope>NUCLEOTIDE SEQUENCE</scope>
    <source>
        <strain evidence="1">MNPRO001-30</strain>
        <tissue evidence="1">Meninges</tissue>
    </source>
</reference>